<feature type="repeat" description="ANK" evidence="4">
    <location>
        <begin position="229"/>
        <end position="261"/>
    </location>
</feature>
<dbReference type="SUPFAM" id="SSF57903">
    <property type="entry name" value="FYVE/PHD zinc finger"/>
    <property type="match status" value="1"/>
</dbReference>
<dbReference type="PROSITE" id="PS50297">
    <property type="entry name" value="ANK_REP_REGION"/>
    <property type="match status" value="1"/>
</dbReference>
<organism evidence="8 9">
    <name type="scientific">Durio zibethinus</name>
    <name type="common">Durian</name>
    <dbReference type="NCBI Taxonomy" id="66656"/>
    <lineage>
        <taxon>Eukaryota</taxon>
        <taxon>Viridiplantae</taxon>
        <taxon>Streptophyta</taxon>
        <taxon>Embryophyta</taxon>
        <taxon>Tracheophyta</taxon>
        <taxon>Spermatophyta</taxon>
        <taxon>Magnoliopsida</taxon>
        <taxon>eudicotyledons</taxon>
        <taxon>Gunneridae</taxon>
        <taxon>Pentapetalae</taxon>
        <taxon>rosids</taxon>
        <taxon>malvids</taxon>
        <taxon>Malvales</taxon>
        <taxon>Malvaceae</taxon>
        <taxon>Helicteroideae</taxon>
        <taxon>Durio</taxon>
    </lineage>
</organism>
<gene>
    <name evidence="9" type="primary">LOC111285614</name>
</gene>
<dbReference type="InterPro" id="IPR000306">
    <property type="entry name" value="Znf_FYVE"/>
</dbReference>
<dbReference type="GO" id="GO:0033565">
    <property type="term" value="C:ESCRT-0 complex"/>
    <property type="evidence" value="ECO:0007669"/>
    <property type="project" value="TreeGrafter"/>
</dbReference>
<sequence length="291" mass="31323">MPLEPPPFQEAPRCDVCKCSFNTFRRRHHCRCCGRTLCHEHSSNQMALPQFGVLSPVRVCADCFNNSSGSAKAVPEPSLGGVDSVTDEVSRLNINAVMGSKTEATAEHPSVASIPDCKCGMPLCICESPAPATDALPVKMKKPPSSLALSNPKSKKTDTGPKSRGSSSNSKSSLAFNPGLVTDGIVVDKSQMAYDVNGEGLREAIKNGDTAAVKKLLSEGVDANYHDKQGLSLLHLAALFNRTDIVFLLMDYGASMDYKNAQGETPLDCAPATLQYKMKMKMKESEQHEIN</sequence>
<dbReference type="AlphaFoldDB" id="A0A6P5XSG0"/>
<dbReference type="KEGG" id="dzi:111285614"/>
<accession>A0A6P5XSG0</accession>
<keyword evidence="1" id="KW-0479">Metal-binding</keyword>
<dbReference type="GO" id="GO:0043130">
    <property type="term" value="F:ubiquitin binding"/>
    <property type="evidence" value="ECO:0007669"/>
    <property type="project" value="TreeGrafter"/>
</dbReference>
<feature type="region of interest" description="Disordered" evidence="6">
    <location>
        <begin position="137"/>
        <end position="175"/>
    </location>
</feature>
<dbReference type="GO" id="GO:0043328">
    <property type="term" value="P:protein transport to vacuole involved in ubiquitin-dependent protein catabolic process via the multivesicular body sorting pathway"/>
    <property type="evidence" value="ECO:0007669"/>
    <property type="project" value="TreeGrafter"/>
</dbReference>
<dbReference type="SUPFAM" id="SSF48403">
    <property type="entry name" value="Ankyrin repeat"/>
    <property type="match status" value="1"/>
</dbReference>
<feature type="compositionally biased region" description="Low complexity" evidence="6">
    <location>
        <begin position="163"/>
        <end position="173"/>
    </location>
</feature>
<dbReference type="CDD" id="cd15760">
    <property type="entry name" value="FYVE_scVPS27p_like"/>
    <property type="match status" value="1"/>
</dbReference>
<protein>
    <submittedName>
        <fullName evidence="9">Hepatocyte growth factor-regulated tyrosine kinase substrate-like</fullName>
    </submittedName>
</protein>
<evidence type="ECO:0000313" key="9">
    <source>
        <dbReference type="RefSeq" id="XP_022730877.1"/>
    </source>
</evidence>
<dbReference type="SMART" id="SM00064">
    <property type="entry name" value="FYVE"/>
    <property type="match status" value="1"/>
</dbReference>
<dbReference type="GO" id="GO:0006623">
    <property type="term" value="P:protein targeting to vacuole"/>
    <property type="evidence" value="ECO:0007669"/>
    <property type="project" value="TreeGrafter"/>
</dbReference>
<dbReference type="PROSITE" id="PS50178">
    <property type="entry name" value="ZF_FYVE"/>
    <property type="match status" value="1"/>
</dbReference>
<dbReference type="PROSITE" id="PS50088">
    <property type="entry name" value="ANK_REPEAT"/>
    <property type="match status" value="1"/>
</dbReference>
<reference evidence="9" key="1">
    <citation type="submission" date="2025-08" db="UniProtKB">
        <authorList>
            <consortium name="RefSeq"/>
        </authorList>
    </citation>
    <scope>IDENTIFICATION</scope>
    <source>
        <tissue evidence="9">Fruit stalk</tissue>
    </source>
</reference>
<evidence type="ECO:0000313" key="8">
    <source>
        <dbReference type="Proteomes" id="UP000515121"/>
    </source>
</evidence>
<dbReference type="Proteomes" id="UP000515121">
    <property type="component" value="Unplaced"/>
</dbReference>
<feature type="domain" description="FYVE-type" evidence="7">
    <location>
        <begin position="8"/>
        <end position="68"/>
    </location>
</feature>
<dbReference type="InterPro" id="IPR002110">
    <property type="entry name" value="Ankyrin_rpt"/>
</dbReference>
<evidence type="ECO:0000256" key="2">
    <source>
        <dbReference type="ARBA" id="ARBA00022771"/>
    </source>
</evidence>
<dbReference type="PANTHER" id="PTHR47794">
    <property type="entry name" value="VACUOLAR PROTEIN SORTING-ASSOCIATED PROTEIN 27"/>
    <property type="match status" value="1"/>
</dbReference>
<evidence type="ECO:0000256" key="5">
    <source>
        <dbReference type="PROSITE-ProRule" id="PRU00091"/>
    </source>
</evidence>
<dbReference type="InterPro" id="IPR036770">
    <property type="entry name" value="Ankyrin_rpt-contain_sf"/>
</dbReference>
<dbReference type="Pfam" id="PF12796">
    <property type="entry name" value="Ank_2"/>
    <property type="match status" value="1"/>
</dbReference>
<dbReference type="GO" id="GO:0008270">
    <property type="term" value="F:zinc ion binding"/>
    <property type="evidence" value="ECO:0007669"/>
    <property type="project" value="UniProtKB-KW"/>
</dbReference>
<evidence type="ECO:0000256" key="3">
    <source>
        <dbReference type="ARBA" id="ARBA00022833"/>
    </source>
</evidence>
<keyword evidence="2 5" id="KW-0863">Zinc-finger</keyword>
<proteinExistence type="predicted"/>
<dbReference type="PANTHER" id="PTHR47794:SF1">
    <property type="entry name" value="VACUOLAR PROTEIN SORTING-ASSOCIATED PROTEIN 27"/>
    <property type="match status" value="1"/>
</dbReference>
<evidence type="ECO:0000256" key="6">
    <source>
        <dbReference type="SAM" id="MobiDB-lite"/>
    </source>
</evidence>
<dbReference type="InterPro" id="IPR013083">
    <property type="entry name" value="Znf_RING/FYVE/PHD"/>
</dbReference>
<dbReference type="Gene3D" id="1.25.40.20">
    <property type="entry name" value="Ankyrin repeat-containing domain"/>
    <property type="match status" value="1"/>
</dbReference>
<evidence type="ECO:0000259" key="7">
    <source>
        <dbReference type="PROSITE" id="PS50178"/>
    </source>
</evidence>
<dbReference type="InterPro" id="IPR011011">
    <property type="entry name" value="Znf_FYVE_PHD"/>
</dbReference>
<dbReference type="Pfam" id="PF01363">
    <property type="entry name" value="FYVE"/>
    <property type="match status" value="1"/>
</dbReference>
<dbReference type="OrthoDB" id="194358at2759"/>
<dbReference type="SMART" id="SM00248">
    <property type="entry name" value="ANK"/>
    <property type="match status" value="2"/>
</dbReference>
<keyword evidence="4" id="KW-0040">ANK repeat</keyword>
<name>A0A6P5XSG0_DURZI</name>
<dbReference type="RefSeq" id="XP_022730877.1">
    <property type="nucleotide sequence ID" value="XM_022875142.1"/>
</dbReference>
<keyword evidence="3" id="KW-0862">Zinc</keyword>
<keyword evidence="8" id="KW-1185">Reference proteome</keyword>
<evidence type="ECO:0000256" key="4">
    <source>
        <dbReference type="PROSITE-ProRule" id="PRU00023"/>
    </source>
</evidence>
<evidence type="ECO:0000256" key="1">
    <source>
        <dbReference type="ARBA" id="ARBA00022723"/>
    </source>
</evidence>
<dbReference type="Gene3D" id="3.30.40.10">
    <property type="entry name" value="Zinc/RING finger domain, C3HC4 (zinc finger)"/>
    <property type="match status" value="1"/>
</dbReference>
<dbReference type="GeneID" id="111285614"/>
<dbReference type="GO" id="GO:0032266">
    <property type="term" value="F:phosphatidylinositol-3-phosphate binding"/>
    <property type="evidence" value="ECO:0007669"/>
    <property type="project" value="TreeGrafter"/>
</dbReference>
<dbReference type="InterPro" id="IPR017455">
    <property type="entry name" value="Znf_FYVE-rel"/>
</dbReference>